<evidence type="ECO:0000259" key="5">
    <source>
        <dbReference type="PROSITE" id="PS51485"/>
    </source>
</evidence>
<sequence length="192" mass="20360">MASVKMTALALVLTATATLLSLFQISSAAVYKVGDSAGWTTIGNVDYKMWAATKTFQVGDIIHFEYSSQFHNVMRVTHRMYRACNSSAPLATYTTGNDSITITTRGHHFFFCGVPGHCQAGQKVDINVLRTTGMSPTPSVPAFPPPPSVPAAKVNGPSPNNAVSLKSFKSLLCKLALSIAVFAVFVSNAAAA</sequence>
<keyword evidence="7" id="KW-1185">Reference proteome</keyword>
<evidence type="ECO:0000313" key="7">
    <source>
        <dbReference type="Proteomes" id="UP001064489"/>
    </source>
</evidence>
<evidence type="ECO:0000256" key="4">
    <source>
        <dbReference type="SAM" id="SignalP"/>
    </source>
</evidence>
<keyword evidence="3" id="KW-0325">Glycoprotein</keyword>
<organism evidence="6 7">
    <name type="scientific">Acer negundo</name>
    <name type="common">Box elder</name>
    <dbReference type="NCBI Taxonomy" id="4023"/>
    <lineage>
        <taxon>Eukaryota</taxon>
        <taxon>Viridiplantae</taxon>
        <taxon>Streptophyta</taxon>
        <taxon>Embryophyta</taxon>
        <taxon>Tracheophyta</taxon>
        <taxon>Spermatophyta</taxon>
        <taxon>Magnoliopsida</taxon>
        <taxon>eudicotyledons</taxon>
        <taxon>Gunneridae</taxon>
        <taxon>Pentapetalae</taxon>
        <taxon>rosids</taxon>
        <taxon>malvids</taxon>
        <taxon>Sapindales</taxon>
        <taxon>Sapindaceae</taxon>
        <taxon>Hippocastanoideae</taxon>
        <taxon>Acereae</taxon>
        <taxon>Acer</taxon>
    </lineage>
</organism>
<dbReference type="InterPro" id="IPR008972">
    <property type="entry name" value="Cupredoxin"/>
</dbReference>
<dbReference type="PANTHER" id="PTHR33021">
    <property type="entry name" value="BLUE COPPER PROTEIN"/>
    <property type="match status" value="1"/>
</dbReference>
<evidence type="ECO:0000256" key="2">
    <source>
        <dbReference type="ARBA" id="ARBA00023008"/>
    </source>
</evidence>
<dbReference type="GO" id="GO:0005886">
    <property type="term" value="C:plasma membrane"/>
    <property type="evidence" value="ECO:0007669"/>
    <property type="project" value="TreeGrafter"/>
</dbReference>
<keyword evidence="2" id="KW-0186">Copper</keyword>
<evidence type="ECO:0000313" key="6">
    <source>
        <dbReference type="EMBL" id="KAI9195818.1"/>
    </source>
</evidence>
<reference evidence="6" key="1">
    <citation type="journal article" date="2022" name="Plant J.">
        <title>Strategies of tolerance reflected in two North American maple genomes.</title>
        <authorList>
            <person name="McEvoy S.L."/>
            <person name="Sezen U.U."/>
            <person name="Trouern-Trend A."/>
            <person name="McMahon S.M."/>
            <person name="Schaberg P.G."/>
            <person name="Yang J."/>
            <person name="Wegrzyn J.L."/>
            <person name="Swenson N.G."/>
        </authorList>
    </citation>
    <scope>NUCLEOTIDE SEQUENCE</scope>
    <source>
        <strain evidence="6">91603</strain>
    </source>
</reference>
<evidence type="ECO:0000256" key="1">
    <source>
        <dbReference type="ARBA" id="ARBA00022723"/>
    </source>
</evidence>
<evidence type="ECO:0000256" key="3">
    <source>
        <dbReference type="ARBA" id="ARBA00023180"/>
    </source>
</evidence>
<dbReference type="Proteomes" id="UP001064489">
    <property type="component" value="Chromosome 1"/>
</dbReference>
<dbReference type="Gene3D" id="2.60.40.420">
    <property type="entry name" value="Cupredoxins - blue copper proteins"/>
    <property type="match status" value="1"/>
</dbReference>
<keyword evidence="4" id="KW-0732">Signal</keyword>
<dbReference type="Pfam" id="PF02298">
    <property type="entry name" value="Cu_bind_like"/>
    <property type="match status" value="1"/>
</dbReference>
<dbReference type="SUPFAM" id="SSF49503">
    <property type="entry name" value="Cupredoxins"/>
    <property type="match status" value="1"/>
</dbReference>
<dbReference type="InterPro" id="IPR039391">
    <property type="entry name" value="Phytocyanin-like"/>
</dbReference>
<accession>A0AAD5JDH9</accession>
<comment type="caution">
    <text evidence="6">The sequence shown here is derived from an EMBL/GenBank/DDBJ whole genome shotgun (WGS) entry which is preliminary data.</text>
</comment>
<feature type="signal peptide" evidence="4">
    <location>
        <begin position="1"/>
        <end position="28"/>
    </location>
</feature>
<dbReference type="EMBL" id="JAJSOW010000003">
    <property type="protein sequence ID" value="KAI9195818.1"/>
    <property type="molecule type" value="Genomic_DNA"/>
</dbReference>
<dbReference type="AlphaFoldDB" id="A0AAD5JDH9"/>
<dbReference type="InterPro" id="IPR003245">
    <property type="entry name" value="Phytocyanin_dom"/>
</dbReference>
<dbReference type="PANTHER" id="PTHR33021:SF339">
    <property type="entry name" value="OS07G0570600 PROTEIN"/>
    <property type="match status" value="1"/>
</dbReference>
<protein>
    <recommendedName>
        <fullName evidence="5">Phytocyanin domain-containing protein</fullName>
    </recommendedName>
</protein>
<keyword evidence="1" id="KW-0479">Metal-binding</keyword>
<proteinExistence type="predicted"/>
<gene>
    <name evidence="6" type="ORF">LWI28_018399</name>
</gene>
<name>A0AAD5JDH9_ACENE</name>
<feature type="domain" description="Phytocyanin" evidence="5">
    <location>
        <begin position="29"/>
        <end position="130"/>
    </location>
</feature>
<dbReference type="FunFam" id="2.60.40.420:FF:000003">
    <property type="entry name" value="Blue copper"/>
    <property type="match status" value="1"/>
</dbReference>
<dbReference type="PROSITE" id="PS51485">
    <property type="entry name" value="PHYTOCYANIN"/>
    <property type="match status" value="1"/>
</dbReference>
<dbReference type="GO" id="GO:0009055">
    <property type="term" value="F:electron transfer activity"/>
    <property type="evidence" value="ECO:0007669"/>
    <property type="project" value="InterPro"/>
</dbReference>
<dbReference type="GO" id="GO:0046872">
    <property type="term" value="F:metal ion binding"/>
    <property type="evidence" value="ECO:0007669"/>
    <property type="project" value="UniProtKB-KW"/>
</dbReference>
<reference evidence="6" key="2">
    <citation type="submission" date="2023-02" db="EMBL/GenBank/DDBJ databases">
        <authorList>
            <person name="Swenson N.G."/>
            <person name="Wegrzyn J.L."/>
            <person name="Mcevoy S.L."/>
        </authorList>
    </citation>
    <scope>NUCLEOTIDE SEQUENCE</scope>
    <source>
        <strain evidence="6">91603</strain>
        <tissue evidence="6">Leaf</tissue>
    </source>
</reference>
<feature type="chain" id="PRO_5042262701" description="Phytocyanin domain-containing protein" evidence="4">
    <location>
        <begin position="29"/>
        <end position="192"/>
    </location>
</feature>